<keyword evidence="5" id="KW-0648">Protein biosynthesis</keyword>
<dbReference type="GO" id="GO:0004823">
    <property type="term" value="F:leucine-tRNA ligase activity"/>
    <property type="evidence" value="ECO:0007669"/>
    <property type="project" value="InterPro"/>
</dbReference>
<dbReference type="InterPro" id="IPR004493">
    <property type="entry name" value="Leu-tRNA-synth_Ia_arc/euk"/>
</dbReference>
<evidence type="ECO:0000313" key="9">
    <source>
        <dbReference type="Proteomes" id="UP000800035"/>
    </source>
</evidence>
<evidence type="ECO:0000256" key="2">
    <source>
        <dbReference type="ARBA" id="ARBA00022598"/>
    </source>
</evidence>
<dbReference type="PANTHER" id="PTHR45794">
    <property type="entry name" value="LEUCYL-TRNA SYNTHETASE"/>
    <property type="match status" value="1"/>
</dbReference>
<protein>
    <recommendedName>
        <fullName evidence="7">Methionyl/Valyl/Leucyl/Isoleucyl-tRNA synthetase anticodon-binding domain-containing protein</fullName>
    </recommendedName>
</protein>
<dbReference type="SUPFAM" id="SSF47323">
    <property type="entry name" value="Anticodon-binding domain of a subclass of class I aminoacyl-tRNA synthetases"/>
    <property type="match status" value="1"/>
</dbReference>
<organism evidence="8 9">
    <name type="scientific">Byssothecium circinans</name>
    <dbReference type="NCBI Taxonomy" id="147558"/>
    <lineage>
        <taxon>Eukaryota</taxon>
        <taxon>Fungi</taxon>
        <taxon>Dikarya</taxon>
        <taxon>Ascomycota</taxon>
        <taxon>Pezizomycotina</taxon>
        <taxon>Dothideomycetes</taxon>
        <taxon>Pleosporomycetidae</taxon>
        <taxon>Pleosporales</taxon>
        <taxon>Massarineae</taxon>
        <taxon>Massarinaceae</taxon>
        <taxon>Byssothecium</taxon>
    </lineage>
</organism>
<dbReference type="GO" id="GO:0006429">
    <property type="term" value="P:leucyl-tRNA aminoacylation"/>
    <property type="evidence" value="ECO:0007669"/>
    <property type="project" value="InterPro"/>
</dbReference>
<evidence type="ECO:0000256" key="6">
    <source>
        <dbReference type="ARBA" id="ARBA00023146"/>
    </source>
</evidence>
<evidence type="ECO:0000256" key="1">
    <source>
        <dbReference type="ARBA" id="ARBA00005594"/>
    </source>
</evidence>
<sequence length="208" mass="23179">MRSSQVPTTSLQLETSFYREATKLAGLGLNHSLARQYIEVQALLITPIAPHWTESIWLEVLQKPTTIQNARCPDLGSVNPRFTATQAYIRSTKSSITSAESAQQRRLAKGQARPSIIDKKDMKKAMPLIQTIKKRLDSGEDRSEVFDRKLPFNEVEVLEEMAPALKQVIRGCDEVVVMAVQVHVQTQGLPSVAETAEPGNPAFYFENA</sequence>
<reference evidence="8" key="1">
    <citation type="journal article" date="2020" name="Stud. Mycol.">
        <title>101 Dothideomycetes genomes: a test case for predicting lifestyles and emergence of pathogens.</title>
        <authorList>
            <person name="Haridas S."/>
            <person name="Albert R."/>
            <person name="Binder M."/>
            <person name="Bloem J."/>
            <person name="Labutti K."/>
            <person name="Salamov A."/>
            <person name="Andreopoulos B."/>
            <person name="Baker S."/>
            <person name="Barry K."/>
            <person name="Bills G."/>
            <person name="Bluhm B."/>
            <person name="Cannon C."/>
            <person name="Castanera R."/>
            <person name="Culley D."/>
            <person name="Daum C."/>
            <person name="Ezra D."/>
            <person name="Gonzalez J."/>
            <person name="Henrissat B."/>
            <person name="Kuo A."/>
            <person name="Liang C."/>
            <person name="Lipzen A."/>
            <person name="Lutzoni F."/>
            <person name="Magnuson J."/>
            <person name="Mondo S."/>
            <person name="Nolan M."/>
            <person name="Ohm R."/>
            <person name="Pangilinan J."/>
            <person name="Park H.-J."/>
            <person name="Ramirez L."/>
            <person name="Alfaro M."/>
            <person name="Sun H."/>
            <person name="Tritt A."/>
            <person name="Yoshinaga Y."/>
            <person name="Zwiers L.-H."/>
            <person name="Turgeon B."/>
            <person name="Goodwin S."/>
            <person name="Spatafora J."/>
            <person name="Crous P."/>
            <person name="Grigoriev I."/>
        </authorList>
    </citation>
    <scope>NUCLEOTIDE SEQUENCE</scope>
    <source>
        <strain evidence="8">CBS 675.92</strain>
    </source>
</reference>
<gene>
    <name evidence="8" type="ORF">CC80DRAFT_554605</name>
</gene>
<keyword evidence="2" id="KW-0436">Ligase</keyword>
<dbReference type="InterPro" id="IPR009080">
    <property type="entry name" value="tRNAsynth_Ia_anticodon-bd"/>
</dbReference>
<name>A0A6A5TBG2_9PLEO</name>
<dbReference type="AlphaFoldDB" id="A0A6A5TBG2"/>
<dbReference type="OrthoDB" id="10249672at2759"/>
<evidence type="ECO:0000259" key="7">
    <source>
        <dbReference type="Pfam" id="PF08264"/>
    </source>
</evidence>
<dbReference type="InterPro" id="IPR013155">
    <property type="entry name" value="M/V/L/I-tRNA-synth_anticd-bd"/>
</dbReference>
<keyword evidence="4" id="KW-0067">ATP-binding</keyword>
<evidence type="ECO:0000256" key="3">
    <source>
        <dbReference type="ARBA" id="ARBA00022741"/>
    </source>
</evidence>
<dbReference type="Pfam" id="PF08264">
    <property type="entry name" value="Anticodon_1"/>
    <property type="match status" value="1"/>
</dbReference>
<dbReference type="GO" id="GO:0005524">
    <property type="term" value="F:ATP binding"/>
    <property type="evidence" value="ECO:0007669"/>
    <property type="project" value="UniProtKB-KW"/>
</dbReference>
<comment type="similarity">
    <text evidence="1">Belongs to the class-I aminoacyl-tRNA synthetase family.</text>
</comment>
<keyword evidence="3" id="KW-0547">Nucleotide-binding</keyword>
<feature type="domain" description="Methionyl/Valyl/Leucyl/Isoleucyl-tRNA synthetase anticodon-binding" evidence="7">
    <location>
        <begin position="17"/>
        <end position="91"/>
    </location>
</feature>
<dbReference type="PANTHER" id="PTHR45794:SF1">
    <property type="entry name" value="LEUCINE--TRNA LIGASE, CYTOPLASMIC"/>
    <property type="match status" value="1"/>
</dbReference>
<evidence type="ECO:0000313" key="8">
    <source>
        <dbReference type="EMBL" id="KAF1950145.1"/>
    </source>
</evidence>
<keyword evidence="6" id="KW-0030">Aminoacyl-tRNA synthetase</keyword>
<keyword evidence="9" id="KW-1185">Reference proteome</keyword>
<proteinExistence type="inferred from homology"/>
<evidence type="ECO:0000256" key="4">
    <source>
        <dbReference type="ARBA" id="ARBA00022840"/>
    </source>
</evidence>
<accession>A0A6A5TBG2</accession>
<dbReference type="Proteomes" id="UP000800035">
    <property type="component" value="Unassembled WGS sequence"/>
</dbReference>
<evidence type="ECO:0000256" key="5">
    <source>
        <dbReference type="ARBA" id="ARBA00022917"/>
    </source>
</evidence>
<dbReference type="EMBL" id="ML977028">
    <property type="protein sequence ID" value="KAF1950145.1"/>
    <property type="molecule type" value="Genomic_DNA"/>
</dbReference>